<dbReference type="EMBL" id="JABSTU010000001">
    <property type="protein sequence ID" value="KAH8039318.1"/>
    <property type="molecule type" value="Genomic_DNA"/>
</dbReference>
<keyword evidence="8" id="KW-1185">Reference proteome</keyword>
<reference evidence="7" key="2">
    <citation type="submission" date="2021-09" db="EMBL/GenBank/DDBJ databases">
        <authorList>
            <person name="Jia N."/>
            <person name="Wang J."/>
            <person name="Shi W."/>
            <person name="Du L."/>
            <person name="Sun Y."/>
            <person name="Zhan W."/>
            <person name="Jiang J."/>
            <person name="Wang Q."/>
            <person name="Zhang B."/>
            <person name="Ji P."/>
            <person name="Sakyi L.B."/>
            <person name="Cui X."/>
            <person name="Yuan T."/>
            <person name="Jiang B."/>
            <person name="Yang W."/>
            <person name="Lam T.T.-Y."/>
            <person name="Chang Q."/>
            <person name="Ding S."/>
            <person name="Wang X."/>
            <person name="Zhu J."/>
            <person name="Ruan X."/>
            <person name="Zhao L."/>
            <person name="Wei J."/>
            <person name="Que T."/>
            <person name="Du C."/>
            <person name="Cheng J."/>
            <person name="Dai P."/>
            <person name="Han X."/>
            <person name="Huang E."/>
            <person name="Gao Y."/>
            <person name="Liu J."/>
            <person name="Shao H."/>
            <person name="Ye R."/>
            <person name="Li L."/>
            <person name="Wei W."/>
            <person name="Wang X."/>
            <person name="Wang C."/>
            <person name="Huo Q."/>
            <person name="Li W."/>
            <person name="Guo W."/>
            <person name="Chen H."/>
            <person name="Chen S."/>
            <person name="Zhou L."/>
            <person name="Zhou L."/>
            <person name="Ni X."/>
            <person name="Tian J."/>
            <person name="Zhou Y."/>
            <person name="Sheng Y."/>
            <person name="Liu T."/>
            <person name="Pan Y."/>
            <person name="Xia L."/>
            <person name="Li J."/>
            <person name="Zhao F."/>
            <person name="Cao W."/>
        </authorList>
    </citation>
    <scope>NUCLEOTIDE SEQUENCE</scope>
    <source>
        <strain evidence="7">Rmic-2018</strain>
        <tissue evidence="7">Larvae</tissue>
    </source>
</reference>
<dbReference type="PANTHER" id="PTHR47335:SF1">
    <property type="entry name" value="UNCONVENTIONAL MYOSIN-XVI"/>
    <property type="match status" value="1"/>
</dbReference>
<dbReference type="PROSITE" id="PS51456">
    <property type="entry name" value="MYOSIN_MOTOR"/>
    <property type="match status" value="1"/>
</dbReference>
<accession>A0A9J6EXV9</accession>
<dbReference type="VEuPathDB" id="VectorBase:LOC119170200"/>
<proteinExistence type="inferred from homology"/>
<keyword evidence="1" id="KW-0547">Nucleotide-binding</keyword>
<gene>
    <name evidence="7" type="ORF">HPB51_005564</name>
</gene>
<dbReference type="SUPFAM" id="SSF52540">
    <property type="entry name" value="P-loop containing nucleoside triphosphate hydrolases"/>
    <property type="match status" value="1"/>
</dbReference>
<protein>
    <recommendedName>
        <fullName evidence="6">Myosin motor domain-containing protein</fullName>
    </recommendedName>
</protein>
<dbReference type="GO" id="GO:0005524">
    <property type="term" value="F:ATP binding"/>
    <property type="evidence" value="ECO:0007669"/>
    <property type="project" value="UniProtKB-KW"/>
</dbReference>
<evidence type="ECO:0000256" key="3">
    <source>
        <dbReference type="ARBA" id="ARBA00023123"/>
    </source>
</evidence>
<dbReference type="Pfam" id="PF00063">
    <property type="entry name" value="Myosin_head"/>
    <property type="match status" value="1"/>
</dbReference>
<dbReference type="GO" id="GO:0005654">
    <property type="term" value="C:nucleoplasm"/>
    <property type="evidence" value="ECO:0007669"/>
    <property type="project" value="TreeGrafter"/>
</dbReference>
<organism evidence="7 8">
    <name type="scientific">Rhipicephalus microplus</name>
    <name type="common">Cattle tick</name>
    <name type="synonym">Boophilus microplus</name>
    <dbReference type="NCBI Taxonomy" id="6941"/>
    <lineage>
        <taxon>Eukaryota</taxon>
        <taxon>Metazoa</taxon>
        <taxon>Ecdysozoa</taxon>
        <taxon>Arthropoda</taxon>
        <taxon>Chelicerata</taxon>
        <taxon>Arachnida</taxon>
        <taxon>Acari</taxon>
        <taxon>Parasitiformes</taxon>
        <taxon>Ixodida</taxon>
        <taxon>Ixodoidea</taxon>
        <taxon>Ixodidae</taxon>
        <taxon>Rhipicephalinae</taxon>
        <taxon>Rhipicephalus</taxon>
        <taxon>Boophilus</taxon>
    </lineage>
</organism>
<evidence type="ECO:0000259" key="6">
    <source>
        <dbReference type="PROSITE" id="PS51456"/>
    </source>
</evidence>
<dbReference type="GO" id="GO:0048471">
    <property type="term" value="C:perinuclear region of cytoplasm"/>
    <property type="evidence" value="ECO:0007669"/>
    <property type="project" value="TreeGrafter"/>
</dbReference>
<sequence length="340" mass="37107">MTAGTAPLPVEEEGKVRVRLDATGEVVLVDEDDVEKANPPELDFVEDLGQLRQLNEAGMVHVLRERFASGLVHTYAGSGLLLFNPQRPLAIYSDKVVHFHEVKAGFETVELTETSEDKDDESIGDAAVPGLQGRRPATARVCGGPECALGLVATRRDQTVLFLGRSGSGQSAAARQVLQYLSITTAPTPTAGNALAEKLTAAAALLESFGNSRTAANANASRFTQLFSLDFDHMGQVVAASVQKLRGYLFQLAKEDACHDYTKSAGGKATELSHQYGILYRKSLRDIFGKRGLHVEVSEQQTERPVEMIDNCRQLATKEILGLHTEWREKLDKTKSHFDE</sequence>
<evidence type="ECO:0000256" key="4">
    <source>
        <dbReference type="ARBA" id="ARBA00023175"/>
    </source>
</evidence>
<dbReference type="GO" id="GO:2000134">
    <property type="term" value="P:negative regulation of G1/S transition of mitotic cell cycle"/>
    <property type="evidence" value="ECO:0007669"/>
    <property type="project" value="TreeGrafter"/>
</dbReference>
<dbReference type="InterPro" id="IPR052838">
    <property type="entry name" value="Myosin-XVI"/>
</dbReference>
<keyword evidence="2" id="KW-0067">ATP-binding</keyword>
<dbReference type="GO" id="GO:0043491">
    <property type="term" value="P:phosphatidylinositol 3-kinase/protein kinase B signal transduction"/>
    <property type="evidence" value="ECO:0007669"/>
    <property type="project" value="TreeGrafter"/>
</dbReference>
<evidence type="ECO:0000313" key="7">
    <source>
        <dbReference type="EMBL" id="KAH8039318.1"/>
    </source>
</evidence>
<dbReference type="Gene3D" id="3.40.850.10">
    <property type="entry name" value="Kinesin motor domain"/>
    <property type="match status" value="1"/>
</dbReference>
<evidence type="ECO:0000256" key="2">
    <source>
        <dbReference type="ARBA" id="ARBA00022840"/>
    </source>
</evidence>
<evidence type="ECO:0000313" key="8">
    <source>
        <dbReference type="Proteomes" id="UP000821866"/>
    </source>
</evidence>
<dbReference type="GO" id="GO:0051015">
    <property type="term" value="F:actin filament binding"/>
    <property type="evidence" value="ECO:0007669"/>
    <property type="project" value="TreeGrafter"/>
</dbReference>
<evidence type="ECO:0000256" key="5">
    <source>
        <dbReference type="PROSITE-ProRule" id="PRU00782"/>
    </source>
</evidence>
<comment type="caution">
    <text evidence="5">Lacks conserved residue(s) required for the propagation of feature annotation.</text>
</comment>
<name>A0A9J6EXV9_RHIMP</name>
<keyword evidence="4" id="KW-0505">Motor protein</keyword>
<dbReference type="PANTHER" id="PTHR47335">
    <property type="entry name" value="UNCONVENTIONAL MYOSIN-XVI"/>
    <property type="match status" value="1"/>
</dbReference>
<dbReference type="GO" id="GO:0019903">
    <property type="term" value="F:protein phosphatase binding"/>
    <property type="evidence" value="ECO:0007669"/>
    <property type="project" value="TreeGrafter"/>
</dbReference>
<reference evidence="7" key="1">
    <citation type="journal article" date="2020" name="Cell">
        <title>Large-Scale Comparative Analyses of Tick Genomes Elucidate Their Genetic Diversity and Vector Capacities.</title>
        <authorList>
            <consortium name="Tick Genome and Microbiome Consortium (TIGMIC)"/>
            <person name="Jia N."/>
            <person name="Wang J."/>
            <person name="Shi W."/>
            <person name="Du L."/>
            <person name="Sun Y."/>
            <person name="Zhan W."/>
            <person name="Jiang J.F."/>
            <person name="Wang Q."/>
            <person name="Zhang B."/>
            <person name="Ji P."/>
            <person name="Bell-Sakyi L."/>
            <person name="Cui X.M."/>
            <person name="Yuan T.T."/>
            <person name="Jiang B.G."/>
            <person name="Yang W.F."/>
            <person name="Lam T.T."/>
            <person name="Chang Q.C."/>
            <person name="Ding S.J."/>
            <person name="Wang X.J."/>
            <person name="Zhu J.G."/>
            <person name="Ruan X.D."/>
            <person name="Zhao L."/>
            <person name="Wei J.T."/>
            <person name="Ye R.Z."/>
            <person name="Que T.C."/>
            <person name="Du C.H."/>
            <person name="Zhou Y.H."/>
            <person name="Cheng J.X."/>
            <person name="Dai P.F."/>
            <person name="Guo W.B."/>
            <person name="Han X.H."/>
            <person name="Huang E.J."/>
            <person name="Li L.F."/>
            <person name="Wei W."/>
            <person name="Gao Y.C."/>
            <person name="Liu J.Z."/>
            <person name="Shao H.Z."/>
            <person name="Wang X."/>
            <person name="Wang C.C."/>
            <person name="Yang T.C."/>
            <person name="Huo Q.B."/>
            <person name="Li W."/>
            <person name="Chen H.Y."/>
            <person name="Chen S.E."/>
            <person name="Zhou L.G."/>
            <person name="Ni X.B."/>
            <person name="Tian J.H."/>
            <person name="Sheng Y."/>
            <person name="Liu T."/>
            <person name="Pan Y.S."/>
            <person name="Xia L.Y."/>
            <person name="Li J."/>
            <person name="Zhao F."/>
            <person name="Cao W.C."/>
        </authorList>
    </citation>
    <scope>NUCLEOTIDE SEQUENCE</scope>
    <source>
        <strain evidence="7">Rmic-2018</strain>
    </source>
</reference>
<dbReference type="SMART" id="SM00242">
    <property type="entry name" value="MYSc"/>
    <property type="match status" value="1"/>
</dbReference>
<dbReference type="GO" id="GO:0048812">
    <property type="term" value="P:neuron projection morphogenesis"/>
    <property type="evidence" value="ECO:0007669"/>
    <property type="project" value="TreeGrafter"/>
</dbReference>
<dbReference type="InterPro" id="IPR027417">
    <property type="entry name" value="P-loop_NTPase"/>
</dbReference>
<keyword evidence="5" id="KW-0009">Actin-binding</keyword>
<feature type="domain" description="Myosin motor" evidence="6">
    <location>
        <begin position="43"/>
        <end position="340"/>
    </location>
</feature>
<dbReference type="InterPro" id="IPR001609">
    <property type="entry name" value="Myosin_head_motor_dom-like"/>
</dbReference>
<dbReference type="InterPro" id="IPR036961">
    <property type="entry name" value="Kinesin_motor_dom_sf"/>
</dbReference>
<dbReference type="GO" id="GO:0003774">
    <property type="term" value="F:cytoskeletal motor activity"/>
    <property type="evidence" value="ECO:0007669"/>
    <property type="project" value="InterPro"/>
</dbReference>
<comment type="caution">
    <text evidence="7">The sequence shown here is derived from an EMBL/GenBank/DDBJ whole genome shotgun (WGS) entry which is preliminary data.</text>
</comment>
<keyword evidence="3 5" id="KW-0518">Myosin</keyword>
<evidence type="ECO:0000256" key="1">
    <source>
        <dbReference type="ARBA" id="ARBA00022741"/>
    </source>
</evidence>
<dbReference type="GO" id="GO:0016459">
    <property type="term" value="C:myosin complex"/>
    <property type="evidence" value="ECO:0007669"/>
    <property type="project" value="UniProtKB-KW"/>
</dbReference>
<dbReference type="PRINTS" id="PR00193">
    <property type="entry name" value="MYOSINHEAVY"/>
</dbReference>
<comment type="similarity">
    <text evidence="5">Belongs to the TRAFAC class myosin-kinesin ATPase superfamily. Myosin family.</text>
</comment>
<dbReference type="AlphaFoldDB" id="A0A9J6EXV9"/>
<dbReference type="Proteomes" id="UP000821866">
    <property type="component" value="Chromosome 1"/>
</dbReference>